<dbReference type="InterPro" id="IPR056924">
    <property type="entry name" value="SH3_Tf2-1"/>
</dbReference>
<proteinExistence type="predicted"/>
<dbReference type="PROSITE" id="PS50994">
    <property type="entry name" value="INTEGRASE"/>
    <property type="match status" value="1"/>
</dbReference>
<dbReference type="Ensembl" id="ENSSRHT00000095224.1">
    <property type="protein sequence ID" value="ENSSRHP00000092722.1"/>
    <property type="gene ID" value="ENSSRHG00000045729.1"/>
</dbReference>
<dbReference type="InterPro" id="IPR012337">
    <property type="entry name" value="RNaseH-like_sf"/>
</dbReference>
<dbReference type="GO" id="GO:0015074">
    <property type="term" value="P:DNA integration"/>
    <property type="evidence" value="ECO:0007669"/>
    <property type="project" value="InterPro"/>
</dbReference>
<reference evidence="2" key="1">
    <citation type="submission" date="2025-08" db="UniProtKB">
        <authorList>
            <consortium name="Ensembl"/>
        </authorList>
    </citation>
    <scope>IDENTIFICATION</scope>
</reference>
<dbReference type="Gene3D" id="3.30.420.10">
    <property type="entry name" value="Ribonuclease H-like superfamily/Ribonuclease H"/>
    <property type="match status" value="1"/>
</dbReference>
<keyword evidence="3" id="KW-1185">Reference proteome</keyword>
<evidence type="ECO:0000313" key="2">
    <source>
        <dbReference type="Ensembl" id="ENSSRHP00000092722.1"/>
    </source>
</evidence>
<evidence type="ECO:0000313" key="3">
    <source>
        <dbReference type="Proteomes" id="UP000472270"/>
    </source>
</evidence>
<name>A0A673MPW9_9TELE</name>
<reference evidence="2" key="2">
    <citation type="submission" date="2025-09" db="UniProtKB">
        <authorList>
            <consortium name="Ensembl"/>
        </authorList>
    </citation>
    <scope>IDENTIFICATION</scope>
</reference>
<dbReference type="FunFam" id="3.30.420.10:FF:000032">
    <property type="entry name" value="Retrovirus-related Pol polyprotein from transposon 297-like Protein"/>
    <property type="match status" value="1"/>
</dbReference>
<feature type="domain" description="Integrase catalytic" evidence="1">
    <location>
        <begin position="33"/>
        <end position="191"/>
    </location>
</feature>
<dbReference type="InterPro" id="IPR050951">
    <property type="entry name" value="Retrovirus_Pol_polyprotein"/>
</dbReference>
<dbReference type="PANTHER" id="PTHR37984">
    <property type="entry name" value="PROTEIN CBG26694"/>
    <property type="match status" value="1"/>
</dbReference>
<dbReference type="PANTHER" id="PTHR37984:SF15">
    <property type="entry name" value="INTEGRASE CATALYTIC DOMAIN-CONTAINING PROTEIN"/>
    <property type="match status" value="1"/>
</dbReference>
<protein>
    <recommendedName>
        <fullName evidence="1">Integrase catalytic domain-containing protein</fullName>
    </recommendedName>
</protein>
<accession>A0A673MPW9</accession>
<dbReference type="InterPro" id="IPR036397">
    <property type="entry name" value="RNaseH_sf"/>
</dbReference>
<dbReference type="AlphaFoldDB" id="A0A673MPW9"/>
<evidence type="ECO:0000259" key="1">
    <source>
        <dbReference type="PROSITE" id="PS50994"/>
    </source>
</evidence>
<dbReference type="Pfam" id="PF24626">
    <property type="entry name" value="SH3_Tf2-1"/>
    <property type="match status" value="1"/>
</dbReference>
<dbReference type="SUPFAM" id="SSF53098">
    <property type="entry name" value="Ribonuclease H-like"/>
    <property type="match status" value="1"/>
</dbReference>
<dbReference type="GO" id="GO:0003676">
    <property type="term" value="F:nucleic acid binding"/>
    <property type="evidence" value="ECO:0007669"/>
    <property type="project" value="InterPro"/>
</dbReference>
<sequence length="374" mass="42143">MRGDVRTYLSSCTVCQLTKPSQLKPAGLLVPVHANEPWEYVGVDFVGPLPRTASGNQYILVFVDYFSKWVEASAVREASAQVAASKFVGDIFARHGAPRHLISYRGAPFVSALFIKVVEMVGSDHRLTTSYHPQTNATERVNRTLKTAIRAYVGDKHTSWDRYIPQICFALRTAPHESTGFSPARMLYGRELATPLDHLIQPPTDYLNDPMLSRPDVLRSTLSMTHDHARVALEASHEKQKRHYDLRRRPVEYAPGDLVRLKTHPRSDAAANFAAKLAPLYGGPYRIMQRLSEVNYRLASVDGAQDLGVVHVVNLQPFHTWQTAETLIRGFLCPCTRVYMLRGKHIVLSIVWLHLPLTLIHRLMVTCIVCFVLP</sequence>
<organism evidence="2 3">
    <name type="scientific">Sinocyclocheilus rhinocerous</name>
    <dbReference type="NCBI Taxonomy" id="307959"/>
    <lineage>
        <taxon>Eukaryota</taxon>
        <taxon>Metazoa</taxon>
        <taxon>Chordata</taxon>
        <taxon>Craniata</taxon>
        <taxon>Vertebrata</taxon>
        <taxon>Euteleostomi</taxon>
        <taxon>Actinopterygii</taxon>
        <taxon>Neopterygii</taxon>
        <taxon>Teleostei</taxon>
        <taxon>Ostariophysi</taxon>
        <taxon>Cypriniformes</taxon>
        <taxon>Cyprinidae</taxon>
        <taxon>Cyprininae</taxon>
        <taxon>Sinocyclocheilus</taxon>
    </lineage>
</organism>
<dbReference type="Proteomes" id="UP000472270">
    <property type="component" value="Unassembled WGS sequence"/>
</dbReference>
<dbReference type="InterPro" id="IPR001584">
    <property type="entry name" value="Integrase_cat-core"/>
</dbReference>